<evidence type="ECO:0000313" key="2">
    <source>
        <dbReference type="EMBL" id="EAU65024.1"/>
    </source>
</evidence>
<evidence type="ECO:0008006" key="4">
    <source>
        <dbReference type="Google" id="ProtNLM"/>
    </source>
</evidence>
<feature type="compositionally biased region" description="Basic and acidic residues" evidence="1">
    <location>
        <begin position="16"/>
        <end position="36"/>
    </location>
</feature>
<reference evidence="2 3" key="1">
    <citation type="submission" date="2006-04" db="EMBL/GenBank/DDBJ databases">
        <authorList>
            <person name="Nierman W.C."/>
        </authorList>
    </citation>
    <scope>NUCLEOTIDE SEQUENCE [LARGE SCALE GENOMIC DNA]</scope>
    <source>
        <strain evidence="2 3">DW4/3-1</strain>
    </source>
</reference>
<proteinExistence type="predicted"/>
<dbReference type="EMBL" id="AAMD01000095">
    <property type="protein sequence ID" value="EAU65024.1"/>
    <property type="molecule type" value="Genomic_DNA"/>
</dbReference>
<feature type="region of interest" description="Disordered" evidence="1">
    <location>
        <begin position="16"/>
        <end position="38"/>
    </location>
</feature>
<comment type="caution">
    <text evidence="2">The sequence shown here is derived from an EMBL/GenBank/DDBJ whole genome shotgun (WGS) entry which is preliminary data.</text>
</comment>
<sequence length="240" mass="25730">MSWDLGLGHAVDREGRALHYDGRHSPHPPTKNERPPMHSAPLRCLATLVLAMLAGCGSDDADEDGGPGGEEVGTALLGTWRSKDCEPSGATGSRRRTYIFTPTDVKITYELFSGTQCEAGPKIFTVTTHGDAAFVGKSSTLPGVTHVLFTFKSRAITPAEAGVNVLKNACTQYDWVAEKEVDVSQDGCKALVQSNTECPIEYDLASIVDGVAYFGDRSVPLCSEETRPAKLAQWGVVKQS</sequence>
<dbReference type="AlphaFoldDB" id="Q08X29"/>
<dbReference type="Proteomes" id="UP000032702">
    <property type="component" value="Unassembled WGS sequence"/>
</dbReference>
<evidence type="ECO:0000256" key="1">
    <source>
        <dbReference type="SAM" id="MobiDB-lite"/>
    </source>
</evidence>
<evidence type="ECO:0000313" key="3">
    <source>
        <dbReference type="Proteomes" id="UP000032702"/>
    </source>
</evidence>
<accession>Q08X29</accession>
<organism evidence="2 3">
    <name type="scientific">Stigmatella aurantiaca (strain DW4/3-1)</name>
    <dbReference type="NCBI Taxonomy" id="378806"/>
    <lineage>
        <taxon>Bacteria</taxon>
        <taxon>Pseudomonadati</taxon>
        <taxon>Myxococcota</taxon>
        <taxon>Myxococcia</taxon>
        <taxon>Myxococcales</taxon>
        <taxon>Cystobacterineae</taxon>
        <taxon>Archangiaceae</taxon>
        <taxon>Stigmatella</taxon>
    </lineage>
</organism>
<name>Q08X29_STIAD</name>
<protein>
    <recommendedName>
        <fullName evidence="4">APCDD1 domain-containing protein</fullName>
    </recommendedName>
</protein>
<gene>
    <name evidence="2" type="ORF">STIAU_3164</name>
</gene>